<dbReference type="RefSeq" id="WP_008541387.1">
    <property type="nucleotide sequence ID" value="NZ_JH604913.1"/>
</dbReference>
<proteinExistence type="predicted"/>
<evidence type="ECO:0008006" key="4">
    <source>
        <dbReference type="Google" id="ProtNLM"/>
    </source>
</evidence>
<evidence type="ECO:0000256" key="1">
    <source>
        <dbReference type="SAM" id="SignalP"/>
    </source>
</evidence>
<keyword evidence="3" id="KW-1185">Reference proteome</keyword>
<sequence length="197" mass="21303">MDPTTLRTPRTLRIRLAAGALIVGFTALAAGCASTDAQGPDAAASEKPEAPSICLISEGSSSPTLDIAVRRAFADRGYQVRLVEAKDARVKTCRFVFNITSGVARNPSELPDFIALEYRDAYTGESKRVRWKKTGTAGGAFVRARSYGNELGTERRPVEAGNALLTGLYDDPDRIVRGLVDRVLPPFDARVFKKSGR</sequence>
<name>H3KDB8_9BURK</name>
<feature type="signal peptide" evidence="1">
    <location>
        <begin position="1"/>
        <end position="29"/>
    </location>
</feature>
<dbReference type="Proteomes" id="UP000004956">
    <property type="component" value="Unassembled WGS sequence"/>
</dbReference>
<evidence type="ECO:0000313" key="3">
    <source>
        <dbReference type="Proteomes" id="UP000004956"/>
    </source>
</evidence>
<protein>
    <recommendedName>
        <fullName evidence="4">Lipoprotein</fullName>
    </recommendedName>
</protein>
<dbReference type="OrthoDB" id="9156020at2"/>
<evidence type="ECO:0000313" key="2">
    <source>
        <dbReference type="EMBL" id="EHY31889.1"/>
    </source>
</evidence>
<keyword evidence="1" id="KW-0732">Signal</keyword>
<feature type="chain" id="PRO_5003588883" description="Lipoprotein" evidence="1">
    <location>
        <begin position="30"/>
        <end position="197"/>
    </location>
</feature>
<accession>H3KDB8</accession>
<comment type="caution">
    <text evidence="2">The sequence shown here is derived from an EMBL/GenBank/DDBJ whole genome shotgun (WGS) entry which is preliminary data.</text>
</comment>
<dbReference type="AlphaFoldDB" id="H3KDB8"/>
<dbReference type="HOGENOM" id="CLU_1460590_0_0_4"/>
<dbReference type="STRING" id="762967.HMPREF9440_00727"/>
<organism evidence="2 3">
    <name type="scientific">Sutterella parvirubra YIT 11816</name>
    <dbReference type="NCBI Taxonomy" id="762967"/>
    <lineage>
        <taxon>Bacteria</taxon>
        <taxon>Pseudomonadati</taxon>
        <taxon>Pseudomonadota</taxon>
        <taxon>Betaproteobacteria</taxon>
        <taxon>Burkholderiales</taxon>
        <taxon>Sutterellaceae</taxon>
        <taxon>Sutterella</taxon>
    </lineage>
</organism>
<gene>
    <name evidence="2" type="ORF">HMPREF9440_00727</name>
</gene>
<dbReference type="PATRIC" id="fig|762967.3.peg.582"/>
<dbReference type="PROSITE" id="PS51257">
    <property type="entry name" value="PROKAR_LIPOPROTEIN"/>
    <property type="match status" value="1"/>
</dbReference>
<reference evidence="2 3" key="1">
    <citation type="submission" date="2011-11" db="EMBL/GenBank/DDBJ databases">
        <authorList>
            <person name="Weinstock G."/>
            <person name="Sodergren E."/>
            <person name="Clifton S."/>
            <person name="Fulton L."/>
            <person name="Fulton B."/>
            <person name="Courtney L."/>
            <person name="Fronick C."/>
            <person name="Harrison M."/>
            <person name="Strong C."/>
            <person name="Farmer C."/>
            <person name="Delahaunty K."/>
            <person name="Markovic C."/>
            <person name="Hall O."/>
            <person name="Minx P."/>
            <person name="Tomlinson C."/>
            <person name="Mitreva M."/>
            <person name="Hou S."/>
            <person name="Chen J."/>
            <person name="Wollam A."/>
            <person name="Pepin K.H."/>
            <person name="Johnson M."/>
            <person name="Bhonagiri V."/>
            <person name="Zhang X."/>
            <person name="Suruliraj S."/>
            <person name="Warren W."/>
            <person name="Chinwalla A."/>
            <person name="Mardis E.R."/>
            <person name="Wilson R.K."/>
        </authorList>
    </citation>
    <scope>NUCLEOTIDE SEQUENCE [LARGE SCALE GENOMIC DNA]</scope>
    <source>
        <strain evidence="2 3">YIT 11816</strain>
    </source>
</reference>
<dbReference type="EMBL" id="AFBQ01000099">
    <property type="protein sequence ID" value="EHY31889.1"/>
    <property type="molecule type" value="Genomic_DNA"/>
</dbReference>